<protein>
    <recommendedName>
        <fullName evidence="3">DUF2946 domain-containing protein</fullName>
    </recommendedName>
</protein>
<accession>A0A0D7KDG5</accession>
<dbReference type="PATRIC" id="fig|80878.5.peg.2657"/>
<evidence type="ECO:0000313" key="1">
    <source>
        <dbReference type="EMBL" id="KJA12099.1"/>
    </source>
</evidence>
<sequence length="131" mass="13537">MRRAWIHRFIGLLWLALCSTAVLPWAHELGHLSEHGRVAAPTHLVQQAEEWAADAATAASRSGTPEGDHAANACLVCLHLFGQHLAPAPAHGGAALAIAGCSAPRPLAVAVAHAPPAWLTPAPRAPPSVTA</sequence>
<proteinExistence type="predicted"/>
<gene>
    <name evidence="1" type="ORF">RP29_01845</name>
</gene>
<evidence type="ECO:0000313" key="2">
    <source>
        <dbReference type="Proteomes" id="UP000032566"/>
    </source>
</evidence>
<dbReference type="RefSeq" id="WP_044395295.1">
    <property type="nucleotide sequence ID" value="NZ_JXYQ01000005.1"/>
</dbReference>
<name>A0A0D7KDG5_9BURK</name>
<reference evidence="1 2" key="1">
    <citation type="submission" date="2014-12" db="EMBL/GenBank/DDBJ databases">
        <title>Isolation of bacteria from lake water.</title>
        <authorList>
            <person name="Sheng K.-Y."/>
            <person name="Chin P.-S."/>
            <person name="Chan K.-G."/>
            <person name="Tan G.S."/>
        </authorList>
    </citation>
    <scope>NUCLEOTIDE SEQUENCE [LARGE SCALE GENOMIC DNA]</scope>
    <source>
        <strain evidence="1 2">KY4</strain>
    </source>
</reference>
<keyword evidence="2" id="KW-1185">Reference proteome</keyword>
<organism evidence="1 2">
    <name type="scientific">Acidovorax temperans</name>
    <dbReference type="NCBI Taxonomy" id="80878"/>
    <lineage>
        <taxon>Bacteria</taxon>
        <taxon>Pseudomonadati</taxon>
        <taxon>Pseudomonadota</taxon>
        <taxon>Betaproteobacteria</taxon>
        <taxon>Burkholderiales</taxon>
        <taxon>Comamonadaceae</taxon>
        <taxon>Acidovorax</taxon>
    </lineage>
</organism>
<comment type="caution">
    <text evidence="1">The sequence shown here is derived from an EMBL/GenBank/DDBJ whole genome shotgun (WGS) entry which is preliminary data.</text>
</comment>
<dbReference type="STRING" id="80878.RP29_01845"/>
<dbReference type="AlphaFoldDB" id="A0A0D7KDG5"/>
<dbReference type="EMBL" id="JXYQ01000005">
    <property type="protein sequence ID" value="KJA12099.1"/>
    <property type="molecule type" value="Genomic_DNA"/>
</dbReference>
<dbReference type="Proteomes" id="UP000032566">
    <property type="component" value="Unassembled WGS sequence"/>
</dbReference>
<evidence type="ECO:0008006" key="3">
    <source>
        <dbReference type="Google" id="ProtNLM"/>
    </source>
</evidence>